<dbReference type="Gene3D" id="3.40.630.30">
    <property type="match status" value="1"/>
</dbReference>
<dbReference type="AlphaFoldDB" id="A0A366F2C9"/>
<organism evidence="2 3">
    <name type="scientific">Rossellomorea aquimaris</name>
    <dbReference type="NCBI Taxonomy" id="189382"/>
    <lineage>
        <taxon>Bacteria</taxon>
        <taxon>Bacillati</taxon>
        <taxon>Bacillota</taxon>
        <taxon>Bacilli</taxon>
        <taxon>Bacillales</taxon>
        <taxon>Bacillaceae</taxon>
        <taxon>Rossellomorea</taxon>
    </lineage>
</organism>
<feature type="domain" description="N-acetyltransferase" evidence="1">
    <location>
        <begin position="9"/>
        <end position="168"/>
    </location>
</feature>
<evidence type="ECO:0000313" key="2">
    <source>
        <dbReference type="EMBL" id="RBP07855.1"/>
    </source>
</evidence>
<dbReference type="SUPFAM" id="SSF55729">
    <property type="entry name" value="Acyl-CoA N-acyltransferases (Nat)"/>
    <property type="match status" value="1"/>
</dbReference>
<proteinExistence type="predicted"/>
<protein>
    <submittedName>
        <fullName evidence="2">RimJ/RimL family protein N-acetyltransferase</fullName>
    </submittedName>
</protein>
<sequence>MKVLETDRLTLRWIEAADAEFIMRLLNEPGWLQYIGDKGIRTIEDANGYILKGPRAMYEREGFGLFLTERKEDHTPIGLCGLIKRDGLEDVDIGFAFLSSYQSQGYAFEAARATVELAKDIGIKRIIAITTKDNESSSKLLEKLDMQLEGYVTLPNDTEELKKYGLNF</sequence>
<evidence type="ECO:0000313" key="3">
    <source>
        <dbReference type="Proteomes" id="UP000252118"/>
    </source>
</evidence>
<dbReference type="PANTHER" id="PTHR43792:SF1">
    <property type="entry name" value="N-ACETYLTRANSFERASE DOMAIN-CONTAINING PROTEIN"/>
    <property type="match status" value="1"/>
</dbReference>
<name>A0A366F2C9_9BACI</name>
<dbReference type="Pfam" id="PF13302">
    <property type="entry name" value="Acetyltransf_3"/>
    <property type="match status" value="1"/>
</dbReference>
<dbReference type="Proteomes" id="UP000252118">
    <property type="component" value="Unassembled WGS sequence"/>
</dbReference>
<comment type="caution">
    <text evidence="2">The sequence shown here is derived from an EMBL/GenBank/DDBJ whole genome shotgun (WGS) entry which is preliminary data.</text>
</comment>
<dbReference type="OrthoDB" id="9798081at2"/>
<gene>
    <name evidence="2" type="ORF">DET59_101223</name>
</gene>
<reference evidence="2 3" key="1">
    <citation type="submission" date="2018-06" db="EMBL/GenBank/DDBJ databases">
        <title>Freshwater and sediment microbial communities from various areas in North America, analyzing microbe dynamics in response to fracking.</title>
        <authorList>
            <person name="Lamendella R."/>
        </authorList>
    </citation>
    <scope>NUCLEOTIDE SEQUENCE [LARGE SCALE GENOMIC DNA]</scope>
    <source>
        <strain evidence="2 3">97B</strain>
    </source>
</reference>
<dbReference type="GO" id="GO:0016747">
    <property type="term" value="F:acyltransferase activity, transferring groups other than amino-acyl groups"/>
    <property type="evidence" value="ECO:0007669"/>
    <property type="project" value="InterPro"/>
</dbReference>
<dbReference type="InterPro" id="IPR051531">
    <property type="entry name" value="N-acetyltransferase"/>
</dbReference>
<dbReference type="InterPro" id="IPR016181">
    <property type="entry name" value="Acyl_CoA_acyltransferase"/>
</dbReference>
<keyword evidence="2" id="KW-0808">Transferase</keyword>
<dbReference type="RefSeq" id="WP_113967754.1">
    <property type="nucleotide sequence ID" value="NZ_QNRJ01000001.1"/>
</dbReference>
<dbReference type="InterPro" id="IPR000182">
    <property type="entry name" value="GNAT_dom"/>
</dbReference>
<dbReference type="EMBL" id="QNRJ01000001">
    <property type="protein sequence ID" value="RBP07855.1"/>
    <property type="molecule type" value="Genomic_DNA"/>
</dbReference>
<dbReference type="PROSITE" id="PS51186">
    <property type="entry name" value="GNAT"/>
    <property type="match status" value="1"/>
</dbReference>
<dbReference type="PANTHER" id="PTHR43792">
    <property type="entry name" value="GNAT FAMILY, PUTATIVE (AFU_ORTHOLOGUE AFUA_3G00765)-RELATED-RELATED"/>
    <property type="match status" value="1"/>
</dbReference>
<accession>A0A366F2C9</accession>
<evidence type="ECO:0000259" key="1">
    <source>
        <dbReference type="PROSITE" id="PS51186"/>
    </source>
</evidence>